<sequence>ETIQLKTKVGILNIVKPDILDIKESGQITQSGEKKESSTTKYRRPYSLSDLLFGTGAGTGSTGKDIEFALGEERLIDTFFDPTAYILDDGTLYLSGLSFGFGLSEKLMVTSRWFDFFWGNFNLRPKYMVFQKGNWEKESALAIGGHFHTYWQPDKVEWQEGTIINTIIEYEAGEETIDETYYDTLNYGGYFPLGSTINGITKTKHSYGFEEEDELNVNETEDLDFMVELFSAYTFSKARKGMRGRISNTVGVLVQIPLNHDTYPYRIYWGLDVDITPQLKMIGEAFYDPFFLELSQRSRYGGPLSHNYTYKTKDVPVTEGDFKSIRPIHFDFGFIYAVNEHFRFGIHTQPYIVAFYWKF</sequence>
<feature type="non-terminal residue" evidence="1">
    <location>
        <position position="1"/>
    </location>
</feature>
<dbReference type="AlphaFoldDB" id="A0A382I954"/>
<proteinExistence type="predicted"/>
<dbReference type="EMBL" id="UINC01065839">
    <property type="protein sequence ID" value="SVB95915.1"/>
    <property type="molecule type" value="Genomic_DNA"/>
</dbReference>
<name>A0A382I954_9ZZZZ</name>
<gene>
    <name evidence="1" type="ORF">METZ01_LOCUS248769</name>
</gene>
<evidence type="ECO:0000313" key="1">
    <source>
        <dbReference type="EMBL" id="SVB95915.1"/>
    </source>
</evidence>
<reference evidence="1" key="1">
    <citation type="submission" date="2018-05" db="EMBL/GenBank/DDBJ databases">
        <authorList>
            <person name="Lanie J.A."/>
            <person name="Ng W.-L."/>
            <person name="Kazmierczak K.M."/>
            <person name="Andrzejewski T.M."/>
            <person name="Davidsen T.M."/>
            <person name="Wayne K.J."/>
            <person name="Tettelin H."/>
            <person name="Glass J.I."/>
            <person name="Rusch D."/>
            <person name="Podicherti R."/>
            <person name="Tsui H.-C.T."/>
            <person name="Winkler M.E."/>
        </authorList>
    </citation>
    <scope>NUCLEOTIDE SEQUENCE</scope>
</reference>
<protein>
    <submittedName>
        <fullName evidence="1">Uncharacterized protein</fullName>
    </submittedName>
</protein>
<accession>A0A382I954</accession>
<organism evidence="1">
    <name type="scientific">marine metagenome</name>
    <dbReference type="NCBI Taxonomy" id="408172"/>
    <lineage>
        <taxon>unclassified sequences</taxon>
        <taxon>metagenomes</taxon>
        <taxon>ecological metagenomes</taxon>
    </lineage>
</organism>